<feature type="transmembrane region" description="Helical" evidence="4">
    <location>
        <begin position="126"/>
        <end position="149"/>
    </location>
</feature>
<dbReference type="GO" id="GO:0016020">
    <property type="term" value="C:membrane"/>
    <property type="evidence" value="ECO:0007669"/>
    <property type="project" value="InterPro"/>
</dbReference>
<dbReference type="Gene3D" id="3.30.565.10">
    <property type="entry name" value="Histidine kinase-like ATPase, C-terminal domain"/>
    <property type="match status" value="1"/>
</dbReference>
<dbReference type="InterPro" id="IPR036890">
    <property type="entry name" value="HATPase_C_sf"/>
</dbReference>
<dbReference type="InterPro" id="IPR011712">
    <property type="entry name" value="Sig_transdc_His_kin_sub3_dim/P"/>
</dbReference>
<feature type="domain" description="Signal transduction histidine kinase subgroup 3 dimerisation and phosphoacceptor" evidence="5">
    <location>
        <begin position="170"/>
        <end position="235"/>
    </location>
</feature>
<reference evidence="6 7" key="1">
    <citation type="submission" date="2019-10" db="EMBL/GenBank/DDBJ databases">
        <title>Whole genome shotgun sequence of Acrocarpospora macrocephala NBRC 16266.</title>
        <authorList>
            <person name="Ichikawa N."/>
            <person name="Kimura A."/>
            <person name="Kitahashi Y."/>
            <person name="Komaki H."/>
            <person name="Oguchi A."/>
        </authorList>
    </citation>
    <scope>NUCLEOTIDE SEQUENCE [LARGE SCALE GENOMIC DNA]</scope>
    <source>
        <strain evidence="6 7">NBRC 16266</strain>
    </source>
</reference>
<dbReference type="PANTHER" id="PTHR24421">
    <property type="entry name" value="NITRATE/NITRITE SENSOR PROTEIN NARX-RELATED"/>
    <property type="match status" value="1"/>
</dbReference>
<keyword evidence="4" id="KW-0812">Transmembrane</keyword>
<evidence type="ECO:0000256" key="2">
    <source>
        <dbReference type="ARBA" id="ARBA00022777"/>
    </source>
</evidence>
<evidence type="ECO:0000256" key="1">
    <source>
        <dbReference type="ARBA" id="ARBA00022679"/>
    </source>
</evidence>
<dbReference type="SUPFAM" id="SSF55874">
    <property type="entry name" value="ATPase domain of HSP90 chaperone/DNA topoisomerase II/histidine kinase"/>
    <property type="match status" value="1"/>
</dbReference>
<proteinExistence type="predicted"/>
<keyword evidence="1" id="KW-0808">Transferase</keyword>
<keyword evidence="2 6" id="KW-0418">Kinase</keyword>
<accession>A0A5M3X241</accession>
<feature type="transmembrane region" description="Helical" evidence="4">
    <location>
        <begin position="12"/>
        <end position="29"/>
    </location>
</feature>
<gene>
    <name evidence="6" type="ORF">Amac_059750</name>
</gene>
<dbReference type="PANTHER" id="PTHR24421:SF63">
    <property type="entry name" value="SENSOR HISTIDINE KINASE DESK"/>
    <property type="match status" value="1"/>
</dbReference>
<evidence type="ECO:0000256" key="3">
    <source>
        <dbReference type="ARBA" id="ARBA00023012"/>
    </source>
</evidence>
<keyword evidence="3" id="KW-0902">Two-component regulatory system</keyword>
<evidence type="ECO:0000313" key="6">
    <source>
        <dbReference type="EMBL" id="GES12378.1"/>
    </source>
</evidence>
<feature type="transmembrane region" description="Helical" evidence="4">
    <location>
        <begin position="68"/>
        <end position="95"/>
    </location>
</feature>
<dbReference type="CDD" id="cd16917">
    <property type="entry name" value="HATPase_UhpB-NarQ-NarX-like"/>
    <property type="match status" value="1"/>
</dbReference>
<dbReference type="RefSeq" id="WP_155357705.1">
    <property type="nucleotide sequence ID" value="NZ_BLAE01000036.1"/>
</dbReference>
<dbReference type="Pfam" id="PF07730">
    <property type="entry name" value="HisKA_3"/>
    <property type="match status" value="1"/>
</dbReference>
<feature type="transmembrane region" description="Helical" evidence="4">
    <location>
        <begin position="35"/>
        <end position="56"/>
    </location>
</feature>
<evidence type="ECO:0000256" key="4">
    <source>
        <dbReference type="SAM" id="Phobius"/>
    </source>
</evidence>
<keyword evidence="7" id="KW-1185">Reference proteome</keyword>
<dbReference type="GO" id="GO:0000155">
    <property type="term" value="F:phosphorelay sensor kinase activity"/>
    <property type="evidence" value="ECO:0007669"/>
    <property type="project" value="InterPro"/>
</dbReference>
<evidence type="ECO:0000313" key="7">
    <source>
        <dbReference type="Proteomes" id="UP000331127"/>
    </source>
</evidence>
<dbReference type="Gene3D" id="1.20.5.1930">
    <property type="match status" value="1"/>
</dbReference>
<sequence length="352" mass="37359">METVKTPEATGIHIWVLLTGFPIAEIISGRNQPPWLAWPAIAAVAALYLWTTRLAFTDRARATRIALPLLIVVGVASALAFQGAWSFVLTMTAIATGTAVRAARGMLLLLALTAVALAVTADLGLLLMMFSGWGVFIAGLIPWIIVQLWDTIHELTETRKELARVAVSEERLRFSRDLHDLLGHTLSVMVVKAEAVRRLAPGDGEAAARQAADIEQIGRQALAEVRAAVTGYRGRGLDAELAAARDVLADAGISLRVQTSAVRLPPETDALLGWAVREGVTNVIRHSAARSCQITLSDTGGLELEILDDGRGAPEPVEGNGLGGLRERVEAAGGRLAVAGSSGFRLRVTVPA</sequence>
<dbReference type="EMBL" id="BLAE01000036">
    <property type="protein sequence ID" value="GES12378.1"/>
    <property type="molecule type" value="Genomic_DNA"/>
</dbReference>
<dbReference type="GO" id="GO:0046983">
    <property type="term" value="F:protein dimerization activity"/>
    <property type="evidence" value="ECO:0007669"/>
    <property type="project" value="InterPro"/>
</dbReference>
<name>A0A5M3X241_9ACTN</name>
<dbReference type="InterPro" id="IPR050482">
    <property type="entry name" value="Sensor_HK_TwoCompSys"/>
</dbReference>
<dbReference type="OrthoDB" id="5241784at2"/>
<keyword evidence="4" id="KW-1133">Transmembrane helix</keyword>
<feature type="transmembrane region" description="Helical" evidence="4">
    <location>
        <begin position="101"/>
        <end position="119"/>
    </location>
</feature>
<organism evidence="6 7">
    <name type="scientific">Acrocarpospora macrocephala</name>
    <dbReference type="NCBI Taxonomy" id="150177"/>
    <lineage>
        <taxon>Bacteria</taxon>
        <taxon>Bacillati</taxon>
        <taxon>Actinomycetota</taxon>
        <taxon>Actinomycetes</taxon>
        <taxon>Streptosporangiales</taxon>
        <taxon>Streptosporangiaceae</taxon>
        <taxon>Acrocarpospora</taxon>
    </lineage>
</organism>
<keyword evidence="4" id="KW-0472">Membrane</keyword>
<protein>
    <submittedName>
        <fullName evidence="6">Two-component sensor histidine kinase</fullName>
    </submittedName>
</protein>
<dbReference type="Proteomes" id="UP000331127">
    <property type="component" value="Unassembled WGS sequence"/>
</dbReference>
<comment type="caution">
    <text evidence="6">The sequence shown here is derived from an EMBL/GenBank/DDBJ whole genome shotgun (WGS) entry which is preliminary data.</text>
</comment>
<evidence type="ECO:0000259" key="5">
    <source>
        <dbReference type="Pfam" id="PF07730"/>
    </source>
</evidence>
<dbReference type="AlphaFoldDB" id="A0A5M3X241"/>